<dbReference type="InterPro" id="IPR016181">
    <property type="entry name" value="Acyl_CoA_acyltransferase"/>
</dbReference>
<keyword evidence="2" id="KW-0012">Acyltransferase</keyword>
<evidence type="ECO:0000256" key="1">
    <source>
        <dbReference type="ARBA" id="ARBA00022679"/>
    </source>
</evidence>
<dbReference type="InterPro" id="IPR000182">
    <property type="entry name" value="GNAT_dom"/>
</dbReference>
<dbReference type="RefSeq" id="WP_248681579.1">
    <property type="nucleotide sequence ID" value="NZ_JALPRY010000001.1"/>
</dbReference>
<dbReference type="Pfam" id="PF00583">
    <property type="entry name" value="Acetyltransf_1"/>
    <property type="match status" value="1"/>
</dbReference>
<reference evidence="4 5" key="1">
    <citation type="submission" date="2022-04" db="EMBL/GenBank/DDBJ databases">
        <title>Rhizobium coralii sp. nov., isolated from coral Turbinaria peltata.</title>
        <authorList>
            <person name="Sun H."/>
        </authorList>
    </citation>
    <scope>NUCLEOTIDE SEQUENCE [LARGE SCALE GENOMIC DNA]</scope>
    <source>
        <strain evidence="4 5">NTR19</strain>
    </source>
</reference>
<dbReference type="Gene3D" id="3.40.630.30">
    <property type="match status" value="1"/>
</dbReference>
<dbReference type="PROSITE" id="PS51186">
    <property type="entry name" value="GNAT"/>
    <property type="match status" value="1"/>
</dbReference>
<comment type="caution">
    <text evidence="4">The sequence shown here is derived from an EMBL/GenBank/DDBJ whole genome shotgun (WGS) entry which is preliminary data.</text>
</comment>
<dbReference type="PANTHER" id="PTHR43800:SF1">
    <property type="entry name" value="PEPTIDYL-LYSINE N-ACETYLTRANSFERASE YJAB"/>
    <property type="match status" value="1"/>
</dbReference>
<evidence type="ECO:0000313" key="4">
    <source>
        <dbReference type="EMBL" id="MCK8778720.1"/>
    </source>
</evidence>
<accession>A0ABT0ILG2</accession>
<keyword evidence="5" id="KW-1185">Reference proteome</keyword>
<evidence type="ECO:0000313" key="5">
    <source>
        <dbReference type="Proteomes" id="UP001202827"/>
    </source>
</evidence>
<dbReference type="Proteomes" id="UP001202827">
    <property type="component" value="Unassembled WGS sequence"/>
</dbReference>
<organism evidence="4 5">
    <name type="scientific">Neorhizobium turbinariae</name>
    <dbReference type="NCBI Taxonomy" id="2937795"/>
    <lineage>
        <taxon>Bacteria</taxon>
        <taxon>Pseudomonadati</taxon>
        <taxon>Pseudomonadota</taxon>
        <taxon>Alphaproteobacteria</taxon>
        <taxon>Hyphomicrobiales</taxon>
        <taxon>Rhizobiaceae</taxon>
        <taxon>Rhizobium/Agrobacterium group</taxon>
        <taxon>Neorhizobium</taxon>
    </lineage>
</organism>
<proteinExistence type="predicted"/>
<name>A0ABT0ILG2_9HYPH</name>
<dbReference type="PANTHER" id="PTHR43800">
    <property type="entry name" value="PEPTIDYL-LYSINE N-ACETYLTRANSFERASE YJAB"/>
    <property type="match status" value="1"/>
</dbReference>
<feature type="domain" description="N-acetyltransferase" evidence="3">
    <location>
        <begin position="33"/>
        <end position="197"/>
    </location>
</feature>
<dbReference type="SUPFAM" id="SSF55729">
    <property type="entry name" value="Acyl-CoA N-acyltransferases (Nat)"/>
    <property type="match status" value="1"/>
</dbReference>
<dbReference type="CDD" id="cd04301">
    <property type="entry name" value="NAT_SF"/>
    <property type="match status" value="1"/>
</dbReference>
<protein>
    <submittedName>
        <fullName evidence="4">GNAT family N-acetyltransferase</fullName>
    </submittedName>
</protein>
<gene>
    <name evidence="4" type="ORF">M0654_01870</name>
</gene>
<keyword evidence="1" id="KW-0808">Transferase</keyword>
<evidence type="ECO:0000256" key="2">
    <source>
        <dbReference type="ARBA" id="ARBA00023315"/>
    </source>
</evidence>
<dbReference type="EMBL" id="JALPRY010000001">
    <property type="protein sequence ID" value="MCK8778720.1"/>
    <property type="molecule type" value="Genomic_DNA"/>
</dbReference>
<sequence length="204" mass="23140">MIEEHPALSTGYHALPPGKIATIVTFLQMHARPAVRPVRDPAAFAWTRWHPASLDEYRALFREVGEYWLWESRLVMSDEKLNAILSNPQIELYTLQDQGRPVGLVELDFREEAECELVFFGLVGDAIGKGAGRFMMNQAIETAWSRPIKRFWVHTCHLDSPEALPFYQRSGFTPYALKVEVLNDPRLTGLLPRSAAPNVPVIDP</sequence>
<evidence type="ECO:0000259" key="3">
    <source>
        <dbReference type="PROSITE" id="PS51186"/>
    </source>
</evidence>